<dbReference type="InterPro" id="IPR036388">
    <property type="entry name" value="WH-like_DNA-bd_sf"/>
</dbReference>
<keyword evidence="5" id="KW-0418">Kinase</keyword>
<name>A0A1H5XFW4_9HYPH</name>
<keyword evidence="1" id="KW-0805">Transcription regulation</keyword>
<keyword evidence="2" id="KW-0238">DNA-binding</keyword>
<dbReference type="SUPFAM" id="SSF46785">
    <property type="entry name" value="Winged helix' DNA-binding domain"/>
    <property type="match status" value="1"/>
</dbReference>
<dbReference type="InterPro" id="IPR014710">
    <property type="entry name" value="RmlC-like_jellyroll"/>
</dbReference>
<dbReference type="EMBL" id="FNUY01000003">
    <property type="protein sequence ID" value="SEG10355.1"/>
    <property type="molecule type" value="Genomic_DNA"/>
</dbReference>
<dbReference type="CDD" id="cd00038">
    <property type="entry name" value="CAP_ED"/>
    <property type="match status" value="1"/>
</dbReference>
<dbReference type="AlphaFoldDB" id="A0A1H5XFW4"/>
<evidence type="ECO:0000313" key="5">
    <source>
        <dbReference type="EMBL" id="SEG10355.1"/>
    </source>
</evidence>
<dbReference type="InterPro" id="IPR012318">
    <property type="entry name" value="HTH_CRP"/>
</dbReference>
<dbReference type="Pfam" id="PF13545">
    <property type="entry name" value="HTH_Crp_2"/>
    <property type="match status" value="1"/>
</dbReference>
<gene>
    <name evidence="5" type="ORF">SAMN04488115_103220</name>
</gene>
<keyword evidence="5" id="KW-0808">Transferase</keyword>
<dbReference type="OrthoDB" id="7584044at2"/>
<evidence type="ECO:0000259" key="4">
    <source>
        <dbReference type="PROSITE" id="PS51063"/>
    </source>
</evidence>
<dbReference type="InterPro" id="IPR018490">
    <property type="entry name" value="cNMP-bd_dom_sf"/>
</dbReference>
<evidence type="ECO:0000256" key="2">
    <source>
        <dbReference type="ARBA" id="ARBA00023125"/>
    </source>
</evidence>
<dbReference type="GO" id="GO:0003677">
    <property type="term" value="F:DNA binding"/>
    <property type="evidence" value="ECO:0007669"/>
    <property type="project" value="UniProtKB-KW"/>
</dbReference>
<dbReference type="SMART" id="SM00419">
    <property type="entry name" value="HTH_CRP"/>
    <property type="match status" value="1"/>
</dbReference>
<dbReference type="GO" id="GO:0016301">
    <property type="term" value="F:kinase activity"/>
    <property type="evidence" value="ECO:0007669"/>
    <property type="project" value="UniProtKB-KW"/>
</dbReference>
<feature type="domain" description="HTH crp-type" evidence="4">
    <location>
        <begin position="152"/>
        <end position="226"/>
    </location>
</feature>
<dbReference type="SUPFAM" id="SSF51206">
    <property type="entry name" value="cAMP-binding domain-like"/>
    <property type="match status" value="1"/>
</dbReference>
<keyword evidence="6" id="KW-1185">Reference proteome</keyword>
<evidence type="ECO:0000313" key="6">
    <source>
        <dbReference type="Proteomes" id="UP000236743"/>
    </source>
</evidence>
<dbReference type="PROSITE" id="PS51063">
    <property type="entry name" value="HTH_CRP_2"/>
    <property type="match status" value="1"/>
</dbReference>
<dbReference type="GO" id="GO:0006355">
    <property type="term" value="P:regulation of DNA-templated transcription"/>
    <property type="evidence" value="ECO:0007669"/>
    <property type="project" value="InterPro"/>
</dbReference>
<accession>A0A1H5XFW4</accession>
<dbReference type="RefSeq" id="WP_103872076.1">
    <property type="nucleotide sequence ID" value="NZ_FNUY01000003.1"/>
</dbReference>
<dbReference type="Proteomes" id="UP000236743">
    <property type="component" value="Unassembled WGS sequence"/>
</dbReference>
<dbReference type="Pfam" id="PF00027">
    <property type="entry name" value="cNMP_binding"/>
    <property type="match status" value="1"/>
</dbReference>
<dbReference type="Gene3D" id="2.60.120.10">
    <property type="entry name" value="Jelly Rolls"/>
    <property type="match status" value="1"/>
</dbReference>
<organism evidence="5 6">
    <name type="scientific">Bosea lathyri</name>
    <dbReference type="NCBI Taxonomy" id="1036778"/>
    <lineage>
        <taxon>Bacteria</taxon>
        <taxon>Pseudomonadati</taxon>
        <taxon>Pseudomonadota</taxon>
        <taxon>Alphaproteobacteria</taxon>
        <taxon>Hyphomicrobiales</taxon>
        <taxon>Boseaceae</taxon>
        <taxon>Bosea</taxon>
    </lineage>
</organism>
<keyword evidence="3" id="KW-0804">Transcription</keyword>
<evidence type="ECO:0000256" key="3">
    <source>
        <dbReference type="ARBA" id="ARBA00023163"/>
    </source>
</evidence>
<dbReference type="InterPro" id="IPR000595">
    <property type="entry name" value="cNMP-bd_dom"/>
</dbReference>
<evidence type="ECO:0000256" key="1">
    <source>
        <dbReference type="ARBA" id="ARBA00023015"/>
    </source>
</evidence>
<sequence>MNDVSSERLAPLVRKLASLGRLSQPEIDAVKALPITIRDMKAGQDLVRQGDRPSQACLMLDGMSYRFKIVGDGARQILSYHISGDIPDLQSLYLVSTDHTLSTLMSSRVAFIPHRSLHHLIETHPRLGGLLWRDTLIDGSIFREWMCSMGRRSAPTRVAHLLCELVVRYRNAGLAAEMTIPFGLTQINIGDSLGLSVVHVNRVFRDLKRDRLISVSGRKLTVLQWAELKRAGDFDPDYLHLAPEG</sequence>
<reference evidence="5 6" key="1">
    <citation type="submission" date="2016-10" db="EMBL/GenBank/DDBJ databases">
        <authorList>
            <person name="de Groot N.N."/>
        </authorList>
    </citation>
    <scope>NUCLEOTIDE SEQUENCE [LARGE SCALE GENOMIC DNA]</scope>
    <source>
        <strain evidence="5 6">DSM 26656</strain>
    </source>
</reference>
<proteinExistence type="predicted"/>
<dbReference type="InterPro" id="IPR036390">
    <property type="entry name" value="WH_DNA-bd_sf"/>
</dbReference>
<protein>
    <submittedName>
        <fullName evidence="5">cAMP-binding domain of CRP or a regulatory subunit of cAMP-dependent protein kinases</fullName>
    </submittedName>
</protein>
<dbReference type="Gene3D" id="1.10.10.10">
    <property type="entry name" value="Winged helix-like DNA-binding domain superfamily/Winged helix DNA-binding domain"/>
    <property type="match status" value="1"/>
</dbReference>